<dbReference type="InterPro" id="IPR004089">
    <property type="entry name" value="MCPsignal_dom"/>
</dbReference>
<feature type="domain" description="Methyl-accepting transducer" evidence="9">
    <location>
        <begin position="404"/>
        <end position="640"/>
    </location>
</feature>
<accession>A0AAD1BW27</accession>
<evidence type="ECO:0000256" key="5">
    <source>
        <dbReference type="ARBA" id="ARBA00023224"/>
    </source>
</evidence>
<comment type="subcellular location">
    <subcellularLocation>
        <location evidence="1">Membrane</location>
        <topology evidence="1">Multi-pass membrane protein</topology>
    </subcellularLocation>
</comment>
<evidence type="ECO:0000256" key="2">
    <source>
        <dbReference type="ARBA" id="ARBA00022692"/>
    </source>
</evidence>
<keyword evidence="2 8" id="KW-0812">Transmembrane</keyword>
<reference evidence="11 12" key="2">
    <citation type="journal article" date="2017" name="Int. J. Syst. Evol. Microbiol.">
        <title>Pseudomonas furukawaii sp. nov., a polychlorinated biphenyl-degrading bacterium isolated from biphenyl-contaminated soil in Japan.</title>
        <authorList>
            <person name="Kimura N."/>
            <person name="Watanabe T."/>
            <person name="Suenaga H."/>
            <person name="Fujihara H."/>
            <person name="Futagami T."/>
            <person name="Goto M."/>
            <person name="Hanada S."/>
            <person name="Hirose J."/>
        </authorList>
    </citation>
    <scope>NUCLEOTIDE SEQUENCE [LARGE SCALE GENOMIC DNA]</scope>
    <source>
        <strain evidence="12">DSM 10086 / NBRC 110670 / KF707</strain>
    </source>
</reference>
<evidence type="ECO:0000313" key="11">
    <source>
        <dbReference type="EMBL" id="BAU72586.1"/>
    </source>
</evidence>
<evidence type="ECO:0000256" key="3">
    <source>
        <dbReference type="ARBA" id="ARBA00022989"/>
    </source>
</evidence>
<dbReference type="GO" id="GO:0006935">
    <property type="term" value="P:chemotaxis"/>
    <property type="evidence" value="ECO:0007669"/>
    <property type="project" value="UniProtKB-ARBA"/>
</dbReference>
<evidence type="ECO:0000259" key="10">
    <source>
        <dbReference type="PROSITE" id="PS50885"/>
    </source>
</evidence>
<evidence type="ECO:0000259" key="9">
    <source>
        <dbReference type="PROSITE" id="PS50111"/>
    </source>
</evidence>
<evidence type="ECO:0000256" key="4">
    <source>
        <dbReference type="ARBA" id="ARBA00023136"/>
    </source>
</evidence>
<dbReference type="RefSeq" id="WP_003452464.1">
    <property type="nucleotide sequence ID" value="NZ_AJMR01000171.1"/>
</dbReference>
<dbReference type="Pfam" id="PF00015">
    <property type="entry name" value="MCPsignal"/>
    <property type="match status" value="1"/>
</dbReference>
<evidence type="ECO:0000256" key="1">
    <source>
        <dbReference type="ARBA" id="ARBA00004141"/>
    </source>
</evidence>
<dbReference type="PANTHER" id="PTHR32089">
    <property type="entry name" value="METHYL-ACCEPTING CHEMOTAXIS PROTEIN MCPB"/>
    <property type="match status" value="1"/>
</dbReference>
<dbReference type="InterPro" id="IPR003660">
    <property type="entry name" value="HAMP_dom"/>
</dbReference>
<dbReference type="PROSITE" id="PS50111">
    <property type="entry name" value="CHEMOTAXIS_TRANSDUC_2"/>
    <property type="match status" value="1"/>
</dbReference>
<evidence type="ECO:0000256" key="6">
    <source>
        <dbReference type="ARBA" id="ARBA00029447"/>
    </source>
</evidence>
<dbReference type="GO" id="GO:0016020">
    <property type="term" value="C:membrane"/>
    <property type="evidence" value="ECO:0007669"/>
    <property type="project" value="UniProtKB-SubCell"/>
</dbReference>
<dbReference type="SUPFAM" id="SSF58104">
    <property type="entry name" value="Methyl-accepting chemotaxis protein (MCP) signaling domain"/>
    <property type="match status" value="1"/>
</dbReference>
<protein>
    <submittedName>
        <fullName evidence="11">Methyl-accepting chemotaxis protein I</fullName>
    </submittedName>
</protein>
<keyword evidence="4 8" id="KW-0472">Membrane</keyword>
<evidence type="ECO:0000256" key="8">
    <source>
        <dbReference type="SAM" id="Phobius"/>
    </source>
</evidence>
<reference evidence="12" key="1">
    <citation type="submission" date="2015-05" db="EMBL/GenBank/DDBJ databases">
        <title>Draft genome sequencing of a biphenyl-degrading bacterium, Pseudomonas balearica KF707 (=NBRC110670).</title>
        <authorList>
            <person name="Kimura N."/>
            <person name="Hirose J."/>
            <person name="Watanabe T."/>
            <person name="Suenaga H."/>
            <person name="Fujihara H."/>
            <person name="Noguchi M."/>
            <person name="Hashimoto M."/>
            <person name="Shimodaira J."/>
            <person name="Tsuchikane K."/>
            <person name="Hosoyama A."/>
            <person name="Yamazoe A."/>
            <person name="Fujita N."/>
            <person name="Furukawa K."/>
        </authorList>
    </citation>
    <scope>NUCLEOTIDE SEQUENCE [LARGE SCALE GENOMIC DNA]</scope>
    <source>
        <strain evidence="12">DSM 10086 / NBRC 110670 / KF707</strain>
    </source>
</reference>
<dbReference type="CDD" id="cd11386">
    <property type="entry name" value="MCP_signal"/>
    <property type="match status" value="1"/>
</dbReference>
<dbReference type="Gene3D" id="1.10.287.950">
    <property type="entry name" value="Methyl-accepting chemotaxis protein"/>
    <property type="match status" value="1"/>
</dbReference>
<dbReference type="Proteomes" id="UP000218554">
    <property type="component" value="Chromosome"/>
</dbReference>
<organism evidence="11 12">
    <name type="scientific">Metapseudomonas furukawaii</name>
    <name type="common">Pseudomonas furukawaii</name>
    <dbReference type="NCBI Taxonomy" id="1149133"/>
    <lineage>
        <taxon>Bacteria</taxon>
        <taxon>Pseudomonadati</taxon>
        <taxon>Pseudomonadota</taxon>
        <taxon>Gammaproteobacteria</taxon>
        <taxon>Pseudomonadales</taxon>
        <taxon>Pseudomonadaceae</taxon>
        <taxon>Metapseudomonas</taxon>
    </lineage>
</organism>
<dbReference type="GO" id="GO:0007165">
    <property type="term" value="P:signal transduction"/>
    <property type="evidence" value="ECO:0007669"/>
    <property type="project" value="UniProtKB-KW"/>
</dbReference>
<evidence type="ECO:0000313" key="12">
    <source>
        <dbReference type="Proteomes" id="UP000218554"/>
    </source>
</evidence>
<keyword evidence="5 7" id="KW-0807">Transducer</keyword>
<dbReference type="FunFam" id="1.10.287.950:FF:000001">
    <property type="entry name" value="Methyl-accepting chemotaxis sensory transducer"/>
    <property type="match status" value="1"/>
</dbReference>
<dbReference type="SMART" id="SM00304">
    <property type="entry name" value="HAMP"/>
    <property type="match status" value="2"/>
</dbReference>
<dbReference type="CDD" id="cd06225">
    <property type="entry name" value="HAMP"/>
    <property type="match status" value="1"/>
</dbReference>
<dbReference type="AlphaFoldDB" id="A0AAD1BW27"/>
<dbReference type="EMBL" id="AP014862">
    <property type="protein sequence ID" value="BAU72586.1"/>
    <property type="molecule type" value="Genomic_DNA"/>
</dbReference>
<dbReference type="PROSITE" id="PS50885">
    <property type="entry name" value="HAMP"/>
    <property type="match status" value="1"/>
</dbReference>
<name>A0AAD1BW27_METFU</name>
<gene>
    <name evidence="11" type="ORF">KF707C_8980</name>
</gene>
<feature type="domain" description="HAMP" evidence="10">
    <location>
        <begin position="353"/>
        <end position="399"/>
    </location>
</feature>
<feature type="transmembrane region" description="Helical" evidence="8">
    <location>
        <begin position="20"/>
        <end position="40"/>
    </location>
</feature>
<proteinExistence type="inferred from homology"/>
<evidence type="ECO:0000256" key="7">
    <source>
        <dbReference type="PROSITE-ProRule" id="PRU00284"/>
    </source>
</evidence>
<sequence>MKTLLYPAITLMNRLSFGMKFSLISVLFFLPMLITNFYLVRDSYRQFVSTRSELQSLDLLGASLTVRRHLESLNDLVLINSMIGQSGQAGDLETRIAGLEQQVLATLEGLVPVVSEPEQVDAFNAKRDELITALQSAKGETSLQSKSAMIEKLLGNAQVFIKVVATQAGLSQDDQADVRQITELIATATPQVTQAIGKGRAIGAYSLGQGFLNSAASTKLDDLLLDLEKLSAEYGLKIADALDGSPRAHQTLDSLAAASRDSLKQSATLFEERVIMADTLDTPWQQFYDQASAGLEKTYQLNDASLGFLKSELEIRLADKRMQTVLLVVALLVVFLAIVYLYSGFYVSTRTTLKSLGKVMDKVAAGDMTVSFRAESRDELGELGQVFNGTVAKIHDLIELVGHTVIEVERQAGRVEQVSGESNQAVAGQRSQIEQVATAMNQMSATAQEVARSAAAAVGSAQSVNQETVSGRALVESQLSSIERLASEIDQSVGVINQLAADSASISRVLEVIKGIAEQTNLLALNAAIEAARAGEQGRGFAVVADEVRTLAKRTQQSTEEIEQMIARLQGGVGAAVKAMNTSHQMADGTVSQSGRVQAALENILGAVGMIVDQNQQIAAAAEQQTAVAHDIDQNIVEINHAGERTAAGASQTEQASRELSGQVAQLKQLIGAFRV</sequence>
<feature type="transmembrane region" description="Helical" evidence="8">
    <location>
        <begin position="325"/>
        <end position="347"/>
    </location>
</feature>
<comment type="similarity">
    <text evidence="6">Belongs to the methyl-accepting chemotaxis (MCP) protein family.</text>
</comment>
<dbReference type="Pfam" id="PF00672">
    <property type="entry name" value="HAMP"/>
    <property type="match status" value="1"/>
</dbReference>
<dbReference type="KEGG" id="pfuw:KF707C_8980"/>
<keyword evidence="3 8" id="KW-1133">Transmembrane helix</keyword>
<dbReference type="PANTHER" id="PTHR32089:SF119">
    <property type="entry name" value="METHYL-ACCEPTING CHEMOTAXIS PROTEIN CTPL"/>
    <property type="match status" value="1"/>
</dbReference>
<keyword evidence="12" id="KW-1185">Reference proteome</keyword>
<dbReference type="SMART" id="SM00283">
    <property type="entry name" value="MA"/>
    <property type="match status" value="1"/>
</dbReference>